<dbReference type="SMART" id="SM00747">
    <property type="entry name" value="CFEM"/>
    <property type="match status" value="1"/>
</dbReference>
<keyword evidence="12 15" id="KW-1015">Disulfide bond</keyword>
<evidence type="ECO:0000256" key="5">
    <source>
        <dbReference type="ARBA" id="ARBA00022525"/>
    </source>
</evidence>
<evidence type="ECO:0000256" key="2">
    <source>
        <dbReference type="ARBA" id="ARBA00004613"/>
    </source>
</evidence>
<dbReference type="PANTHER" id="PTHR37928">
    <property type="entry name" value="CFEM DOMAIN PROTEIN (AFU_ORTHOLOGUE AFUA_6G14090)"/>
    <property type="match status" value="1"/>
</dbReference>
<dbReference type="PROSITE" id="PS52012">
    <property type="entry name" value="CFEM"/>
    <property type="match status" value="1"/>
</dbReference>
<evidence type="ECO:0000256" key="12">
    <source>
        <dbReference type="ARBA" id="ARBA00023157"/>
    </source>
</evidence>
<accession>A0A162IM30</accession>
<feature type="disulfide bond" evidence="15">
    <location>
        <begin position="44"/>
        <end position="51"/>
    </location>
</feature>
<evidence type="ECO:0000256" key="6">
    <source>
        <dbReference type="ARBA" id="ARBA00022617"/>
    </source>
</evidence>
<dbReference type="PANTHER" id="PTHR37928:SF2">
    <property type="entry name" value="GPI ANCHORED CFEM DOMAIN PROTEIN (AFU_ORTHOLOGUE AFUA_6G10580)"/>
    <property type="match status" value="1"/>
</dbReference>
<keyword evidence="13" id="KW-0325">Glycoprotein</keyword>
<feature type="binding site" description="axial binding residue" evidence="15">
    <location>
        <position position="48"/>
    </location>
    <ligand>
        <name>heme</name>
        <dbReference type="ChEBI" id="CHEBI:30413"/>
    </ligand>
    <ligandPart>
        <name>Fe</name>
        <dbReference type="ChEBI" id="CHEBI:18248"/>
    </ligandPart>
</feature>
<gene>
    <name evidence="18" type="ORF">AAL_04348</name>
</gene>
<keyword evidence="6 15" id="KW-0349">Heme</keyword>
<keyword evidence="8 15" id="KW-0479">Metal-binding</keyword>
<dbReference type="GO" id="GO:0098552">
    <property type="term" value="C:side of membrane"/>
    <property type="evidence" value="ECO:0007669"/>
    <property type="project" value="UniProtKB-KW"/>
</dbReference>
<comment type="caution">
    <text evidence="18">The sequence shown here is derived from an EMBL/GenBank/DDBJ whole genome shotgun (WGS) entry which is preliminary data.</text>
</comment>
<evidence type="ECO:0000313" key="19">
    <source>
        <dbReference type="Proteomes" id="UP000078544"/>
    </source>
</evidence>
<dbReference type="Pfam" id="PF05730">
    <property type="entry name" value="CFEM"/>
    <property type="match status" value="1"/>
</dbReference>
<dbReference type="InterPro" id="IPR008427">
    <property type="entry name" value="Extracellular_membr_CFEM_dom"/>
</dbReference>
<evidence type="ECO:0000256" key="11">
    <source>
        <dbReference type="ARBA" id="ARBA00023136"/>
    </source>
</evidence>
<evidence type="ECO:0000256" key="10">
    <source>
        <dbReference type="ARBA" id="ARBA00023004"/>
    </source>
</evidence>
<evidence type="ECO:0000313" key="18">
    <source>
        <dbReference type="EMBL" id="KZZ96052.1"/>
    </source>
</evidence>
<protein>
    <submittedName>
        <fullName evidence="18">Extracellular membrane protein, CFEM domain protein</fullName>
    </submittedName>
</protein>
<keyword evidence="10 15" id="KW-0408">Iron</keyword>
<dbReference type="STRING" id="1081109.A0A162IM30"/>
<name>A0A162IM30_9HYPO</name>
<evidence type="ECO:0000256" key="7">
    <source>
        <dbReference type="ARBA" id="ARBA00022622"/>
    </source>
</evidence>
<evidence type="ECO:0000256" key="13">
    <source>
        <dbReference type="ARBA" id="ARBA00023180"/>
    </source>
</evidence>
<dbReference type="OrthoDB" id="3065412at2759"/>
<evidence type="ECO:0000256" key="4">
    <source>
        <dbReference type="ARBA" id="ARBA00022475"/>
    </source>
</evidence>
<keyword evidence="19" id="KW-1185">Reference proteome</keyword>
<feature type="disulfide bond" evidence="15">
    <location>
        <begin position="53"/>
        <end position="86"/>
    </location>
</feature>
<evidence type="ECO:0000256" key="8">
    <source>
        <dbReference type="ARBA" id="ARBA00022723"/>
    </source>
</evidence>
<dbReference type="Proteomes" id="UP000078544">
    <property type="component" value="Unassembled WGS sequence"/>
</dbReference>
<feature type="signal peptide" evidence="16">
    <location>
        <begin position="1"/>
        <end position="16"/>
    </location>
</feature>
<comment type="similarity">
    <text evidence="3">Belongs to the RBT5 family.</text>
</comment>
<keyword evidence="5" id="KW-0964">Secreted</keyword>
<keyword evidence="11" id="KW-0472">Membrane</keyword>
<reference evidence="18 19" key="1">
    <citation type="journal article" date="2016" name="Genome Biol. Evol.">
        <title>Divergent and convergent evolution of fungal pathogenicity.</title>
        <authorList>
            <person name="Shang Y."/>
            <person name="Xiao G."/>
            <person name="Zheng P."/>
            <person name="Cen K."/>
            <person name="Zhan S."/>
            <person name="Wang C."/>
        </authorList>
    </citation>
    <scope>NUCLEOTIDE SEQUENCE [LARGE SCALE GENOMIC DNA]</scope>
    <source>
        <strain evidence="18 19">RCEF 2490</strain>
    </source>
</reference>
<dbReference type="GO" id="GO:0005576">
    <property type="term" value="C:extracellular region"/>
    <property type="evidence" value="ECO:0007669"/>
    <property type="project" value="UniProtKB-SubCell"/>
</dbReference>
<keyword evidence="9 16" id="KW-0732">Signal</keyword>
<feature type="chain" id="PRO_5007836112" evidence="16">
    <location>
        <begin position="17"/>
        <end position="167"/>
    </location>
</feature>
<dbReference type="GO" id="GO:0046872">
    <property type="term" value="F:metal ion binding"/>
    <property type="evidence" value="ECO:0007669"/>
    <property type="project" value="UniProtKB-UniRule"/>
</dbReference>
<evidence type="ECO:0000256" key="14">
    <source>
        <dbReference type="ARBA" id="ARBA00023288"/>
    </source>
</evidence>
<evidence type="ECO:0000256" key="9">
    <source>
        <dbReference type="ARBA" id="ARBA00022729"/>
    </source>
</evidence>
<keyword evidence="4" id="KW-1003">Cell membrane</keyword>
<evidence type="ECO:0000259" key="17">
    <source>
        <dbReference type="PROSITE" id="PS52012"/>
    </source>
</evidence>
<dbReference type="AlphaFoldDB" id="A0A162IM30"/>
<dbReference type="EMBL" id="AZGY01000008">
    <property type="protein sequence ID" value="KZZ96052.1"/>
    <property type="molecule type" value="Genomic_DNA"/>
</dbReference>
<keyword evidence="14" id="KW-0449">Lipoprotein</keyword>
<comment type="subcellular location">
    <subcellularLocation>
        <location evidence="1">Cell membrane</location>
        <topology evidence="1">Lipid-anchor</topology>
        <topology evidence="1">GPI-anchor</topology>
    </subcellularLocation>
    <subcellularLocation>
        <location evidence="2">Secreted</location>
    </subcellularLocation>
</comment>
<comment type="caution">
    <text evidence="15">Lacks conserved residue(s) required for the propagation of feature annotation.</text>
</comment>
<sequence>MKSWIVLAVATGLSTAQSDQLDKIPKCAFPCVQSYITGNQIAGCKPADIACVCSNKQFLSSISCCLAKDCSKDDIDTTIKFAASLCNANGVQTPTQLVCDQDVSGTASKTAGSSGAATATQQTAATNTGTGTSSSAAAATATTTNAAAPAFGKGGLLGAMLAVAAAL</sequence>
<keyword evidence="7" id="KW-0336">GPI-anchor</keyword>
<evidence type="ECO:0000256" key="15">
    <source>
        <dbReference type="PROSITE-ProRule" id="PRU01356"/>
    </source>
</evidence>
<feature type="domain" description="CFEM" evidence="17">
    <location>
        <begin position="1"/>
        <end position="113"/>
    </location>
</feature>
<organism evidence="18 19">
    <name type="scientific">Moelleriella libera RCEF 2490</name>
    <dbReference type="NCBI Taxonomy" id="1081109"/>
    <lineage>
        <taxon>Eukaryota</taxon>
        <taxon>Fungi</taxon>
        <taxon>Dikarya</taxon>
        <taxon>Ascomycota</taxon>
        <taxon>Pezizomycotina</taxon>
        <taxon>Sordariomycetes</taxon>
        <taxon>Hypocreomycetidae</taxon>
        <taxon>Hypocreales</taxon>
        <taxon>Clavicipitaceae</taxon>
        <taxon>Moelleriella</taxon>
    </lineage>
</organism>
<evidence type="ECO:0000256" key="16">
    <source>
        <dbReference type="SAM" id="SignalP"/>
    </source>
</evidence>
<dbReference type="InterPro" id="IPR051735">
    <property type="entry name" value="CFEM_domain"/>
</dbReference>
<proteinExistence type="inferred from homology"/>
<evidence type="ECO:0000256" key="3">
    <source>
        <dbReference type="ARBA" id="ARBA00010031"/>
    </source>
</evidence>
<evidence type="ECO:0000256" key="1">
    <source>
        <dbReference type="ARBA" id="ARBA00004609"/>
    </source>
</evidence>
<dbReference type="GO" id="GO:0005886">
    <property type="term" value="C:plasma membrane"/>
    <property type="evidence" value="ECO:0007669"/>
    <property type="project" value="UniProtKB-SubCell"/>
</dbReference>